<organism evidence="8 9">
    <name type="scientific">Sphingomonas oligophenolica</name>
    <dbReference type="NCBI Taxonomy" id="301154"/>
    <lineage>
        <taxon>Bacteria</taxon>
        <taxon>Pseudomonadati</taxon>
        <taxon>Pseudomonadota</taxon>
        <taxon>Alphaproteobacteria</taxon>
        <taxon>Sphingomonadales</taxon>
        <taxon>Sphingomonadaceae</taxon>
        <taxon>Sphingomonas</taxon>
    </lineage>
</organism>
<evidence type="ECO:0000256" key="4">
    <source>
        <dbReference type="ARBA" id="ARBA00023136"/>
    </source>
</evidence>
<dbReference type="PANTHER" id="PTHR35603:SF2">
    <property type="entry name" value="OUTER MEMBRANE LIPOPROTEIN"/>
    <property type="match status" value="1"/>
</dbReference>
<dbReference type="Pfam" id="PF05433">
    <property type="entry name" value="Rick_17kDa_Anti"/>
    <property type="match status" value="1"/>
</dbReference>
<keyword evidence="5" id="KW-0449">Lipoprotein</keyword>
<evidence type="ECO:0000256" key="6">
    <source>
        <dbReference type="SAM" id="SignalP"/>
    </source>
</evidence>
<gene>
    <name evidence="8" type="ORF">ABC974_14260</name>
</gene>
<dbReference type="RefSeq" id="WP_343891182.1">
    <property type="nucleotide sequence ID" value="NZ_BAAAEH010000039.1"/>
</dbReference>
<keyword evidence="4" id="KW-0472">Membrane</keyword>
<keyword evidence="9" id="KW-1185">Reference proteome</keyword>
<dbReference type="Proteomes" id="UP001419910">
    <property type="component" value="Unassembled WGS sequence"/>
</dbReference>
<dbReference type="InterPro" id="IPR051407">
    <property type="entry name" value="Bact_OM_lipoprot/Surf_antigen"/>
</dbReference>
<feature type="signal peptide" evidence="6">
    <location>
        <begin position="1"/>
        <end position="27"/>
    </location>
</feature>
<evidence type="ECO:0000256" key="5">
    <source>
        <dbReference type="ARBA" id="ARBA00023288"/>
    </source>
</evidence>
<sequence>MFRKLSLAAATLAMGASALIPATPAAAQRYERYYQDQRYGDYDRDYYYDRGYYQQDRGYRGYRDYRDHRRDYRSRRCNNDAGTIIGAIAGGLLGNGIAGRGDRTLGTVLGAGAGALAGRAIDRSDDPGYCRR</sequence>
<evidence type="ECO:0000256" key="2">
    <source>
        <dbReference type="ARBA" id="ARBA00008681"/>
    </source>
</evidence>
<protein>
    <recommendedName>
        <fullName evidence="3">17 kDa surface antigen</fullName>
    </recommendedName>
</protein>
<evidence type="ECO:0000259" key="7">
    <source>
        <dbReference type="Pfam" id="PF05433"/>
    </source>
</evidence>
<evidence type="ECO:0000256" key="1">
    <source>
        <dbReference type="ARBA" id="ARBA00004459"/>
    </source>
</evidence>
<dbReference type="PANTHER" id="PTHR35603">
    <property type="match status" value="1"/>
</dbReference>
<accession>A0ABU9Y4T2</accession>
<dbReference type="EMBL" id="JBDIME010000012">
    <property type="protein sequence ID" value="MEN2790800.1"/>
    <property type="molecule type" value="Genomic_DNA"/>
</dbReference>
<evidence type="ECO:0000313" key="8">
    <source>
        <dbReference type="EMBL" id="MEN2790800.1"/>
    </source>
</evidence>
<comment type="similarity">
    <text evidence="2">Belongs to the rickettsiale 17 kDa surface antigen family.</text>
</comment>
<name>A0ABU9Y4T2_9SPHN</name>
<dbReference type="InterPro" id="IPR008816">
    <property type="entry name" value="Gly_zipper_2TM_dom"/>
</dbReference>
<feature type="domain" description="Glycine zipper 2TM" evidence="7">
    <location>
        <begin position="81"/>
        <end position="121"/>
    </location>
</feature>
<reference evidence="8 9" key="1">
    <citation type="submission" date="2024-05" db="EMBL/GenBank/DDBJ databases">
        <authorList>
            <person name="Liu Q."/>
            <person name="Xin Y.-H."/>
        </authorList>
    </citation>
    <scope>NUCLEOTIDE SEQUENCE [LARGE SCALE GENOMIC DNA]</scope>
    <source>
        <strain evidence="8 9">CGMCC 1.10181</strain>
    </source>
</reference>
<comment type="subcellular location">
    <subcellularLocation>
        <location evidence="1">Cell outer membrane</location>
        <topology evidence="1">Lipid-anchor</topology>
    </subcellularLocation>
</comment>
<evidence type="ECO:0000313" key="9">
    <source>
        <dbReference type="Proteomes" id="UP001419910"/>
    </source>
</evidence>
<evidence type="ECO:0000256" key="3">
    <source>
        <dbReference type="ARBA" id="ARBA00015281"/>
    </source>
</evidence>
<feature type="chain" id="PRO_5046749200" description="17 kDa surface antigen" evidence="6">
    <location>
        <begin position="28"/>
        <end position="132"/>
    </location>
</feature>
<proteinExistence type="inferred from homology"/>
<comment type="caution">
    <text evidence="8">The sequence shown here is derived from an EMBL/GenBank/DDBJ whole genome shotgun (WGS) entry which is preliminary data.</text>
</comment>
<keyword evidence="6" id="KW-0732">Signal</keyword>